<evidence type="ECO:0000256" key="5">
    <source>
        <dbReference type="ARBA" id="ARBA00023121"/>
    </source>
</evidence>
<dbReference type="PANTHER" id="PTHR22237">
    <property type="entry name" value="APC MEMBRANE RECRUITMENT PROTEIN 2-RELATED"/>
    <property type="match status" value="1"/>
</dbReference>
<dbReference type="Pfam" id="PF09422">
    <property type="entry name" value="AMER"/>
    <property type="match status" value="1"/>
</dbReference>
<comment type="caution">
    <text evidence="8">The sequence shown here is derived from an EMBL/GenBank/DDBJ whole genome shotgun (WGS) entry which is preliminary data.</text>
</comment>
<feature type="compositionally biased region" description="Pro residues" evidence="7">
    <location>
        <begin position="656"/>
        <end position="665"/>
    </location>
</feature>
<reference evidence="8 9" key="2">
    <citation type="journal article" date="2023" name="Mol. Biol. Evol.">
        <title>Genomics of Secondarily Temperate Adaptation in the Only Non-Antarctic Icefish.</title>
        <authorList>
            <person name="Rivera-Colon A.G."/>
            <person name="Rayamajhi N."/>
            <person name="Minhas B.F."/>
            <person name="Madrigal G."/>
            <person name="Bilyk K.T."/>
            <person name="Yoon V."/>
            <person name="Hune M."/>
            <person name="Gregory S."/>
            <person name="Cheng C.H.C."/>
            <person name="Catchen J.M."/>
        </authorList>
    </citation>
    <scope>NUCLEOTIDE SEQUENCE [LARGE SCALE GENOMIC DNA]</scope>
    <source>
        <strain evidence="8">JMC-PN-2008</strain>
    </source>
</reference>
<dbReference type="GO" id="GO:0060828">
    <property type="term" value="P:regulation of canonical Wnt signaling pathway"/>
    <property type="evidence" value="ECO:0007669"/>
    <property type="project" value="TreeGrafter"/>
</dbReference>
<feature type="region of interest" description="Disordered" evidence="7">
    <location>
        <begin position="327"/>
        <end position="359"/>
    </location>
</feature>
<evidence type="ECO:0000313" key="8">
    <source>
        <dbReference type="EMBL" id="KAK5858410.1"/>
    </source>
</evidence>
<gene>
    <name evidence="8" type="ORF">PBY51_002552</name>
</gene>
<evidence type="ECO:0000256" key="2">
    <source>
        <dbReference type="ARBA" id="ARBA00007750"/>
    </source>
</evidence>
<dbReference type="InterPro" id="IPR019003">
    <property type="entry name" value="AMER"/>
</dbReference>
<feature type="region of interest" description="Disordered" evidence="7">
    <location>
        <begin position="613"/>
        <end position="718"/>
    </location>
</feature>
<evidence type="ECO:0000256" key="3">
    <source>
        <dbReference type="ARBA" id="ARBA00022475"/>
    </source>
</evidence>
<keyword evidence="5" id="KW-0446">Lipid-binding</keyword>
<keyword evidence="4" id="KW-0879">Wnt signaling pathway</keyword>
<sequence length="975" mass="105112">MDVQTENMDPPPCESQASGKIRKGFKLFGKRKPGNIFSIRSKGDGNNKSPVNKSKTIDGVSENAAADSEQELDKERGQEVSQGEREQSDEEQLEEYGVMAAAPPRASISSTSSVKSLSFLSLLRGGRRGVGDRRVQTVSQPMGRQRRGLKGLFNNVKFRAKDKEEKEEAPPSPLLMLSRASSVEIIKEDMTLTPKCQPRSLESPKTESCEASKILTTQDSAATSPSETTTPQATARNVSRANEHVPTLPTSEPPLVPGDNSLSCLLADISSLLTFDSISGGGDIMADVEAEWGRASSPITAAGTDATPSYTSIFTKPTMSRPLTSVSTAATAKPPPVAVPTIASTQGTKTAATSSPVSRPSSIITTLTKASTLTSNSIKLSSDFTPSSVPYASIKITSTPTSISTKSSTPPVTFTSFKAPTISPSTTNKSTLSANSNTITAPPNTPVTVAKAPSTSPNLTCTASKLASEITSLPQTTASVSKPLTVATSTPASAKLPPLTQSPPTPVVFTQPPPAKLDTASSLNLQTSTSYKPSLSSAAGQPKAPVIISPVCAASTKPELVMPPKVTMVPTSATTPGLVYAPISKPTLNCSPLDLNKAPPSLAKVPDILPSSKQTAVTKTQPTPVSVLAPSSTSLDKIPPMTKPPYAPVSLDKMAPAPPSIPTPAPHAVFTASPAPPPPVQIPASQPKAPPAQIPNSAPKDSPTPAPMQVSQSKYPPAPADTPLSVAEPLLPLFRSQFLYLNPLLPLFRSQFLYLNPLLALFRSQFLYLNPLLPLFRSQFLYLNPLLPLLRSQFLYRNPLLPLLRFQFLYLNPLLPLFRSQFLYLNPLLPLFRSQFLYLNPLLPLFRSQFLYLNPLLPLFRSQFLYPNPLLPLLRSQFLYLLSFLPLYKSQFLYLNPNLLRSQFLNLNPLLHRSQFLNLNPLLHRSQFLNPNHLLHQPLPLALSLLLLRPLHLGRVRPQLLLGCEEVDRHQSMAN</sequence>
<comment type="subcellular location">
    <subcellularLocation>
        <location evidence="1">Cell membrane</location>
        <topology evidence="1">Peripheral membrane protein</topology>
    </subcellularLocation>
</comment>
<proteinExistence type="inferred from homology"/>
<feature type="region of interest" description="Disordered" evidence="7">
    <location>
        <begin position="1"/>
        <end position="96"/>
    </location>
</feature>
<dbReference type="GO" id="GO:0005886">
    <property type="term" value="C:plasma membrane"/>
    <property type="evidence" value="ECO:0007669"/>
    <property type="project" value="UniProtKB-SubCell"/>
</dbReference>
<reference evidence="8 9" key="1">
    <citation type="journal article" date="2023" name="Genes (Basel)">
        <title>Chromosome-Level Genome Assembly and Circadian Gene Repertoire of the Patagonia Blennie Eleginops maclovinus-The Closest Ancestral Proxy of Antarctic Cryonotothenioids.</title>
        <authorList>
            <person name="Cheng C.C."/>
            <person name="Rivera-Colon A.G."/>
            <person name="Minhas B.F."/>
            <person name="Wilson L."/>
            <person name="Rayamajhi N."/>
            <person name="Vargas-Chacoff L."/>
            <person name="Catchen J.M."/>
        </authorList>
    </citation>
    <scope>NUCLEOTIDE SEQUENCE [LARGE SCALE GENOMIC DNA]</scope>
    <source>
        <strain evidence="8">JMC-PN-2008</strain>
    </source>
</reference>
<evidence type="ECO:0000313" key="9">
    <source>
        <dbReference type="Proteomes" id="UP001346869"/>
    </source>
</evidence>
<keyword evidence="6" id="KW-0472">Membrane</keyword>
<accession>A0AAN7XAA7</accession>
<dbReference type="GO" id="GO:0016055">
    <property type="term" value="P:Wnt signaling pathway"/>
    <property type="evidence" value="ECO:0007669"/>
    <property type="project" value="UniProtKB-KW"/>
</dbReference>
<evidence type="ECO:0008006" key="10">
    <source>
        <dbReference type="Google" id="ProtNLM"/>
    </source>
</evidence>
<feature type="compositionally biased region" description="Basic residues" evidence="7">
    <location>
        <begin position="20"/>
        <end position="33"/>
    </location>
</feature>
<keyword evidence="9" id="KW-1185">Reference proteome</keyword>
<feature type="compositionally biased region" description="Polar residues" evidence="7">
    <location>
        <begin position="342"/>
        <end position="359"/>
    </location>
</feature>
<feature type="compositionally biased region" description="Low complexity" evidence="7">
    <location>
        <begin position="220"/>
        <end position="235"/>
    </location>
</feature>
<organism evidence="8 9">
    <name type="scientific">Eleginops maclovinus</name>
    <name type="common">Patagonian blennie</name>
    <name type="synonym">Eleginus maclovinus</name>
    <dbReference type="NCBI Taxonomy" id="56733"/>
    <lineage>
        <taxon>Eukaryota</taxon>
        <taxon>Metazoa</taxon>
        <taxon>Chordata</taxon>
        <taxon>Craniata</taxon>
        <taxon>Vertebrata</taxon>
        <taxon>Euteleostomi</taxon>
        <taxon>Actinopterygii</taxon>
        <taxon>Neopterygii</taxon>
        <taxon>Teleostei</taxon>
        <taxon>Neoteleostei</taxon>
        <taxon>Acanthomorphata</taxon>
        <taxon>Eupercaria</taxon>
        <taxon>Perciformes</taxon>
        <taxon>Notothenioidei</taxon>
        <taxon>Eleginopidae</taxon>
        <taxon>Eleginops</taxon>
    </lineage>
</organism>
<evidence type="ECO:0000256" key="1">
    <source>
        <dbReference type="ARBA" id="ARBA00004202"/>
    </source>
</evidence>
<evidence type="ECO:0000256" key="6">
    <source>
        <dbReference type="ARBA" id="ARBA00023136"/>
    </source>
</evidence>
<feature type="compositionally biased region" description="Polar residues" evidence="7">
    <location>
        <begin position="425"/>
        <end position="442"/>
    </location>
</feature>
<evidence type="ECO:0000256" key="7">
    <source>
        <dbReference type="SAM" id="MobiDB-lite"/>
    </source>
</evidence>
<dbReference type="PANTHER" id="PTHR22237:SF3">
    <property type="entry name" value="APC MEMBRANE RECRUITMENT PROTEIN 2-LIKE"/>
    <property type="match status" value="1"/>
</dbReference>
<dbReference type="EMBL" id="JAUZQC010000015">
    <property type="protein sequence ID" value="KAK5858410.1"/>
    <property type="molecule type" value="Genomic_DNA"/>
</dbReference>
<dbReference type="Proteomes" id="UP001346869">
    <property type="component" value="Unassembled WGS sequence"/>
</dbReference>
<feature type="region of interest" description="Disordered" evidence="7">
    <location>
        <begin position="425"/>
        <end position="456"/>
    </location>
</feature>
<keyword evidence="3" id="KW-1003">Cell membrane</keyword>
<feature type="compositionally biased region" description="Basic and acidic residues" evidence="7">
    <location>
        <begin position="71"/>
        <end position="86"/>
    </location>
</feature>
<dbReference type="GO" id="GO:0008013">
    <property type="term" value="F:beta-catenin binding"/>
    <property type="evidence" value="ECO:0007669"/>
    <property type="project" value="TreeGrafter"/>
</dbReference>
<dbReference type="GO" id="GO:0005546">
    <property type="term" value="F:phosphatidylinositol-4,5-bisphosphate binding"/>
    <property type="evidence" value="ECO:0007669"/>
    <property type="project" value="TreeGrafter"/>
</dbReference>
<feature type="compositionally biased region" description="Polar residues" evidence="7">
    <location>
        <begin position="44"/>
        <end position="54"/>
    </location>
</feature>
<protein>
    <recommendedName>
        <fullName evidence="10">APC membrane recruitment protein 2</fullName>
    </recommendedName>
</protein>
<comment type="similarity">
    <text evidence="2">Belongs to the Amer family.</text>
</comment>
<feature type="region of interest" description="Disordered" evidence="7">
    <location>
        <begin position="191"/>
        <end position="239"/>
    </location>
</feature>
<evidence type="ECO:0000256" key="4">
    <source>
        <dbReference type="ARBA" id="ARBA00022687"/>
    </source>
</evidence>
<name>A0AAN7XAA7_ELEMC</name>
<dbReference type="AlphaFoldDB" id="A0AAN7XAA7"/>
<feature type="compositionally biased region" description="Polar residues" evidence="7">
    <location>
        <begin position="613"/>
        <end position="635"/>
    </location>
</feature>